<sequence>MSLAELVIKYLFTILNSIIDLALELPRHLFIRR</sequence>
<evidence type="ECO:0000313" key="1">
    <source>
        <dbReference type="EMBL" id="TCN66742.1"/>
    </source>
</evidence>
<comment type="caution">
    <text evidence="1">The sequence shown here is derived from an EMBL/GenBank/DDBJ whole genome shotgun (WGS) entry which is preliminary data.</text>
</comment>
<keyword evidence="2" id="KW-1185">Reference proteome</keyword>
<accession>A0A4R2EI24</accession>
<evidence type="ECO:0000313" key="2">
    <source>
        <dbReference type="Proteomes" id="UP000294830"/>
    </source>
</evidence>
<dbReference type="Proteomes" id="UP000294830">
    <property type="component" value="Unassembled WGS sequence"/>
</dbReference>
<dbReference type="AlphaFoldDB" id="A0A4R2EI24"/>
<name>A0A4R2EI24_9BACT</name>
<proteinExistence type="predicted"/>
<dbReference type="EMBL" id="SLWB01000008">
    <property type="protein sequence ID" value="TCN66742.1"/>
    <property type="molecule type" value="Genomic_DNA"/>
</dbReference>
<organism evidence="1 2">
    <name type="scientific">Acetobacteroides hydrogenigenes</name>
    <dbReference type="NCBI Taxonomy" id="979970"/>
    <lineage>
        <taxon>Bacteria</taxon>
        <taxon>Pseudomonadati</taxon>
        <taxon>Bacteroidota</taxon>
        <taxon>Bacteroidia</taxon>
        <taxon>Bacteroidales</taxon>
        <taxon>Rikenellaceae</taxon>
        <taxon>Acetobacteroides</taxon>
    </lineage>
</organism>
<reference evidence="1 2" key="1">
    <citation type="submission" date="2019-03" db="EMBL/GenBank/DDBJ databases">
        <title>Genomic Encyclopedia of Archaeal and Bacterial Type Strains, Phase II (KMG-II): from individual species to whole genera.</title>
        <authorList>
            <person name="Goeker M."/>
        </authorList>
    </citation>
    <scope>NUCLEOTIDE SEQUENCE [LARGE SCALE GENOMIC DNA]</scope>
    <source>
        <strain evidence="1 2">RL-C</strain>
    </source>
</reference>
<protein>
    <submittedName>
        <fullName evidence="1">Uncharacterized protein</fullName>
    </submittedName>
</protein>
<gene>
    <name evidence="1" type="ORF">CLV25_10881</name>
</gene>